<evidence type="ECO:0000256" key="2">
    <source>
        <dbReference type="ARBA" id="ARBA00022729"/>
    </source>
</evidence>
<evidence type="ECO:0000256" key="1">
    <source>
        <dbReference type="ARBA" id="ARBA00010333"/>
    </source>
</evidence>
<dbReference type="OrthoDB" id="9177152at2"/>
<name>A0A364NIR1_9GAMM</name>
<keyword evidence="2" id="KW-0732">Signal</keyword>
<dbReference type="Proteomes" id="UP000250744">
    <property type="component" value="Unassembled WGS sequence"/>
</dbReference>
<dbReference type="EMBL" id="QKRX01000014">
    <property type="protein sequence ID" value="RAU16934.1"/>
    <property type="molecule type" value="Genomic_DNA"/>
</dbReference>
<feature type="domain" description="Methyl-accepting transducer" evidence="4">
    <location>
        <begin position="67"/>
        <end position="222"/>
    </location>
</feature>
<dbReference type="InterPro" id="IPR001638">
    <property type="entry name" value="Solute-binding_3/MltF_N"/>
</dbReference>
<comment type="caution">
    <text evidence="5">The sequence shown here is derived from an EMBL/GenBank/DDBJ whole genome shotgun (WGS) entry which is preliminary data.</text>
</comment>
<reference evidence="5 6" key="1">
    <citation type="submission" date="2018-06" db="EMBL/GenBank/DDBJ databases">
        <title>Nitrincola tibetense sp. nov., isolated from Lake XuguoCo on Tibetan Plateau.</title>
        <authorList>
            <person name="Xing P."/>
        </authorList>
    </citation>
    <scope>NUCLEOTIDE SEQUENCE [LARGE SCALE GENOMIC DNA]</scope>
    <source>
        <strain evidence="6">xg18</strain>
    </source>
</reference>
<organism evidence="5 6">
    <name type="scientific">Nitrincola tibetensis</name>
    <dbReference type="NCBI Taxonomy" id="2219697"/>
    <lineage>
        <taxon>Bacteria</taxon>
        <taxon>Pseudomonadati</taxon>
        <taxon>Pseudomonadota</taxon>
        <taxon>Gammaproteobacteria</taxon>
        <taxon>Oceanospirillales</taxon>
        <taxon>Oceanospirillaceae</taxon>
        <taxon>Nitrincola</taxon>
    </lineage>
</organism>
<evidence type="ECO:0000313" key="6">
    <source>
        <dbReference type="Proteomes" id="UP000250744"/>
    </source>
</evidence>
<dbReference type="Gene3D" id="3.40.190.10">
    <property type="entry name" value="Periplasmic binding protein-like II"/>
    <property type="match status" value="2"/>
</dbReference>
<dbReference type="AlphaFoldDB" id="A0A364NIR1"/>
<dbReference type="SMART" id="SM00062">
    <property type="entry name" value="PBPb"/>
    <property type="match status" value="1"/>
</dbReference>
<dbReference type="SMART" id="SM00283">
    <property type="entry name" value="MA"/>
    <property type="match status" value="1"/>
</dbReference>
<dbReference type="GO" id="GO:0007165">
    <property type="term" value="P:signal transduction"/>
    <property type="evidence" value="ECO:0007669"/>
    <property type="project" value="UniProtKB-KW"/>
</dbReference>
<proteinExistence type="inferred from homology"/>
<dbReference type="PROSITE" id="PS50111">
    <property type="entry name" value="CHEMOTAXIS_TRANSDUC_2"/>
    <property type="match status" value="1"/>
</dbReference>
<dbReference type="InterPro" id="IPR004089">
    <property type="entry name" value="MCPsignal_dom"/>
</dbReference>
<gene>
    <name evidence="5" type="ORF">DN062_15400</name>
</gene>
<dbReference type="PANTHER" id="PTHR35936">
    <property type="entry name" value="MEMBRANE-BOUND LYTIC MUREIN TRANSGLYCOSYLASE F"/>
    <property type="match status" value="1"/>
</dbReference>
<protein>
    <submittedName>
        <fullName evidence="5">Chemotaxis protein</fullName>
    </submittedName>
</protein>
<evidence type="ECO:0000313" key="5">
    <source>
        <dbReference type="EMBL" id="RAU16934.1"/>
    </source>
</evidence>
<dbReference type="SUPFAM" id="SSF58104">
    <property type="entry name" value="Methyl-accepting chemotaxis protein (MCP) signaling domain"/>
    <property type="match status" value="1"/>
</dbReference>
<comment type="similarity">
    <text evidence="1">Belongs to the bacterial solute-binding protein 3 family.</text>
</comment>
<evidence type="ECO:0000256" key="3">
    <source>
        <dbReference type="PROSITE-ProRule" id="PRU00284"/>
    </source>
</evidence>
<evidence type="ECO:0000259" key="4">
    <source>
        <dbReference type="PROSITE" id="PS50111"/>
    </source>
</evidence>
<dbReference type="SUPFAM" id="SSF53850">
    <property type="entry name" value="Periplasmic binding protein-like II"/>
    <property type="match status" value="1"/>
</dbReference>
<dbReference type="CDD" id="cd13530">
    <property type="entry name" value="PBP2_peptides_like"/>
    <property type="match status" value="1"/>
</dbReference>
<dbReference type="PANTHER" id="PTHR35936:SF19">
    <property type="entry name" value="AMINO-ACID-BINDING PROTEIN YXEM-RELATED"/>
    <property type="match status" value="1"/>
</dbReference>
<accession>A0A364NIR1</accession>
<dbReference type="GO" id="GO:0016020">
    <property type="term" value="C:membrane"/>
    <property type="evidence" value="ECO:0007669"/>
    <property type="project" value="InterPro"/>
</dbReference>
<dbReference type="Pfam" id="PF00015">
    <property type="entry name" value="MCPsignal"/>
    <property type="match status" value="1"/>
</dbReference>
<dbReference type="Pfam" id="PF00497">
    <property type="entry name" value="SBP_bac_3"/>
    <property type="match status" value="1"/>
</dbReference>
<dbReference type="GO" id="GO:0006935">
    <property type="term" value="P:chemotaxis"/>
    <property type="evidence" value="ECO:0007669"/>
    <property type="project" value="UniProtKB-ARBA"/>
</dbReference>
<keyword evidence="3" id="KW-0807">Transducer</keyword>
<sequence length="622" mass="69550">MAYNLHKSVHSDCWRVNMPLFTFRNSRSSDADEWKTALLAGDIEKALQLENGQMPAYLYDRLTQSQAHSNTALAANPAPDLLKRLSGLQSHAQKALAQIENTFSEIASRTQEQLTFLSHTRGFLLDSSKSADNIRIEMKQELDQTHHFFTNELSELMVAIQERTEASRSVIDDIDSIGRTVQLLSLNAAIEAAHAGESGKGFAVVAHEIRNLALRTQENARQAYAEMDLSQLRDQLNRLLASSESRLNELSQGVAQSLTTLHQLFDAMSNYIGEIEANNRIIDSGLSIGVAADKHLRNRIQWSQGLLKDMQSVYSKTQLSEQQALSQRLLNEEKIQADPKFDRLESILKKREIRIAIEPQFIGVSFRDAPGQPLKGLDADLAQAFAKSLGVKCVFVEYPWDRCLELLEAGPNRRDAEVDLVWSALPPMPGYDSVAFSDPYVFLPYVLAKRSGDDRIKSLQDLKGKVLGCINDPAAISVLEEQGLRWQANRSKPGGRVELSNLLAYNDQGLIHDCLAQGVVDAFAVDLPIYYWACKGETSPWRGKIEVIPGNISSGLWFYCAAVANHPSSYGLLKRINGFIHDYRQSKEYQVLLNTWLGQSFNDPNWSFDKGVNQLKDLEPAG</sequence>
<dbReference type="Gene3D" id="1.10.287.950">
    <property type="entry name" value="Methyl-accepting chemotaxis protein"/>
    <property type="match status" value="1"/>
</dbReference>
<keyword evidence="6" id="KW-1185">Reference proteome</keyword>